<evidence type="ECO:0000313" key="3">
    <source>
        <dbReference type="EMBL" id="GBF91197.1"/>
    </source>
</evidence>
<comment type="caution">
    <text evidence="3">The sequence shown here is derived from an EMBL/GenBank/DDBJ whole genome shotgun (WGS) entry which is preliminary data.</text>
</comment>
<dbReference type="Pfam" id="PF13416">
    <property type="entry name" value="SBP_bac_8"/>
    <property type="match status" value="1"/>
</dbReference>
<dbReference type="AlphaFoldDB" id="A0A2V0P1X4"/>
<accession>A0A2V0P1X4</accession>
<dbReference type="SUPFAM" id="SSF53850">
    <property type="entry name" value="Periplasmic binding protein-like II"/>
    <property type="match status" value="1"/>
</dbReference>
<proteinExistence type="predicted"/>
<dbReference type="Gene3D" id="3.40.190.10">
    <property type="entry name" value="Periplasmic binding protein-like II"/>
    <property type="match status" value="1"/>
</dbReference>
<name>A0A2V0P1X4_9CHLO</name>
<dbReference type="STRING" id="307507.A0A2V0P1X4"/>
<dbReference type="EMBL" id="BDRX01000022">
    <property type="protein sequence ID" value="GBF91197.1"/>
    <property type="molecule type" value="Genomic_DNA"/>
</dbReference>
<keyword evidence="1" id="KW-0732">Signal</keyword>
<feature type="region of interest" description="Disordered" evidence="2">
    <location>
        <begin position="449"/>
        <end position="533"/>
    </location>
</feature>
<feature type="compositionally biased region" description="Pro residues" evidence="2">
    <location>
        <begin position="508"/>
        <end position="522"/>
    </location>
</feature>
<gene>
    <name evidence="3" type="ORF">Rsub_04866</name>
</gene>
<organism evidence="3 4">
    <name type="scientific">Raphidocelis subcapitata</name>
    <dbReference type="NCBI Taxonomy" id="307507"/>
    <lineage>
        <taxon>Eukaryota</taxon>
        <taxon>Viridiplantae</taxon>
        <taxon>Chlorophyta</taxon>
        <taxon>core chlorophytes</taxon>
        <taxon>Chlorophyceae</taxon>
        <taxon>CS clade</taxon>
        <taxon>Sphaeropleales</taxon>
        <taxon>Selenastraceae</taxon>
        <taxon>Raphidocelis</taxon>
    </lineage>
</organism>
<reference evidence="3 4" key="1">
    <citation type="journal article" date="2018" name="Sci. Rep.">
        <title>Raphidocelis subcapitata (=Pseudokirchneriella subcapitata) provides an insight into genome evolution and environmental adaptations in the Sphaeropleales.</title>
        <authorList>
            <person name="Suzuki S."/>
            <person name="Yamaguchi H."/>
            <person name="Nakajima N."/>
            <person name="Kawachi M."/>
        </authorList>
    </citation>
    <scope>NUCLEOTIDE SEQUENCE [LARGE SCALE GENOMIC DNA]</scope>
    <source>
        <strain evidence="3 4">NIES-35</strain>
    </source>
</reference>
<feature type="region of interest" description="Disordered" evidence="2">
    <location>
        <begin position="1"/>
        <end position="76"/>
    </location>
</feature>
<dbReference type="FunCoup" id="A0A2V0P1X4">
    <property type="interactions" value="471"/>
</dbReference>
<evidence type="ECO:0000256" key="1">
    <source>
        <dbReference type="ARBA" id="ARBA00022729"/>
    </source>
</evidence>
<dbReference type="Proteomes" id="UP000247498">
    <property type="component" value="Unassembled WGS sequence"/>
</dbReference>
<dbReference type="PANTHER" id="PTHR30222:SF17">
    <property type="entry name" value="SPERMIDINE_PUTRESCINE-BINDING PERIPLASMIC PROTEIN"/>
    <property type="match status" value="1"/>
</dbReference>
<dbReference type="InterPro" id="IPR006059">
    <property type="entry name" value="SBP"/>
</dbReference>
<feature type="compositionally biased region" description="Low complexity" evidence="2">
    <location>
        <begin position="37"/>
        <end position="75"/>
    </location>
</feature>
<dbReference type="PROSITE" id="PS51318">
    <property type="entry name" value="TAT"/>
    <property type="match status" value="1"/>
</dbReference>
<dbReference type="PANTHER" id="PTHR30222">
    <property type="entry name" value="SPERMIDINE/PUTRESCINE-BINDING PERIPLASMIC PROTEIN"/>
    <property type="match status" value="1"/>
</dbReference>
<feature type="compositionally biased region" description="Gly residues" evidence="2">
    <location>
        <begin position="489"/>
        <end position="503"/>
    </location>
</feature>
<dbReference type="InParanoid" id="A0A2V0P1X4"/>
<feature type="compositionally biased region" description="Low complexity" evidence="2">
    <location>
        <begin position="1"/>
        <end position="27"/>
    </location>
</feature>
<protein>
    <submittedName>
        <fullName evidence="3">Uncharacterized protein</fullName>
    </submittedName>
</protein>
<dbReference type="InterPro" id="IPR006311">
    <property type="entry name" value="TAT_signal"/>
</dbReference>
<evidence type="ECO:0000313" key="4">
    <source>
        <dbReference type="Proteomes" id="UP000247498"/>
    </source>
</evidence>
<feature type="compositionally biased region" description="Pro residues" evidence="2">
    <location>
        <begin position="453"/>
        <end position="462"/>
    </location>
</feature>
<keyword evidence="4" id="KW-1185">Reference proteome</keyword>
<evidence type="ECO:0000256" key="2">
    <source>
        <dbReference type="SAM" id="MobiDB-lite"/>
    </source>
</evidence>
<sequence length="569" mass="59141">MMQRGGRPCGRQRPPAARSGAAPVAAPLLPPRRRPRLCAAARADEAAAGIQQQEQQQQQQQEASQQGSAGAAAASTAPSRRSLLGAGAAATAAGAGLLVAPGSAGAVQTVVLRDGTAVEAYEHGMSLSIVALRGSVPTQWVLDFRQGLGRYAGFELGQRGQLQEIFNELGDPKAKRSAGAADVVTLGDAWLGPAAAKGLIQPIPSAETYRWWRRLPRRWQQLVRRGPDGRPSDCGAVWGCPYRWGGTLIAYRKDSLLRRGGRPIRDWSDLLQPQLRGKIAFSESSREFVGIALKTLSSEARDAGRGGARGASEAAAAAAAAALGFNATPAALAAAGVTRAAARARTRELLAQARAFSDRDHVRTLMAGDTLAVVGTSEDLVPLAERTPSLELVAPASGTALWADVWCVPAAASGGHLKVGPSPLLPAWLEFGVLPARAAALGSLRTGATPLLLPSPPPPPHQPRARRASADGDASARRRGPLGWLRSLRGGGGRSGGGGGGDGQCHEPPAPAPAPQLPPPSPDDALLAGPRGYLPSDPVLLRSEFLLPLSDEQRELYAWMLGRDGPKGA</sequence>
<dbReference type="OrthoDB" id="10266693at2759"/>